<keyword evidence="5 7" id="KW-1133">Transmembrane helix</keyword>
<keyword evidence="9" id="KW-1185">Reference proteome</keyword>
<organism evidence="8 9">
    <name type="scientific">Acaryochloris marina (strain MBIC 11017)</name>
    <dbReference type="NCBI Taxonomy" id="329726"/>
    <lineage>
        <taxon>Bacteria</taxon>
        <taxon>Bacillati</taxon>
        <taxon>Cyanobacteriota</taxon>
        <taxon>Cyanophyceae</taxon>
        <taxon>Acaryochloridales</taxon>
        <taxon>Acaryochloridaceae</taxon>
        <taxon>Acaryochloris</taxon>
    </lineage>
</organism>
<evidence type="ECO:0000256" key="3">
    <source>
        <dbReference type="ARBA" id="ARBA00022475"/>
    </source>
</evidence>
<reference evidence="8 9" key="1">
    <citation type="journal article" date="2008" name="Proc. Natl. Acad. Sci. U.S.A.">
        <title>Niche adaptation and genome expansion in the chlorophyll d-producing cyanobacterium Acaryochloris marina.</title>
        <authorList>
            <person name="Swingley W.D."/>
            <person name="Chen M."/>
            <person name="Cheung P.C."/>
            <person name="Conrad A.L."/>
            <person name="Dejesa L.C."/>
            <person name="Hao J."/>
            <person name="Honchak B.M."/>
            <person name="Karbach L.E."/>
            <person name="Kurdoglu A."/>
            <person name="Lahiri S."/>
            <person name="Mastrian S.D."/>
            <person name="Miyashita H."/>
            <person name="Page L."/>
            <person name="Ramakrishna P."/>
            <person name="Satoh S."/>
            <person name="Sattley W.M."/>
            <person name="Shimada Y."/>
            <person name="Taylor H.L."/>
            <person name="Tomo T."/>
            <person name="Tsuchiya T."/>
            <person name="Wang Z.T."/>
            <person name="Raymond J."/>
            <person name="Mimuro M."/>
            <person name="Blankenship R.E."/>
            <person name="Touchman J.W."/>
        </authorList>
    </citation>
    <scope>NUCLEOTIDE SEQUENCE [LARGE SCALE GENOMIC DNA]</scope>
    <source>
        <strain evidence="9">MBIC 11017</strain>
    </source>
</reference>
<evidence type="ECO:0000256" key="2">
    <source>
        <dbReference type="ARBA" id="ARBA00007977"/>
    </source>
</evidence>
<evidence type="ECO:0000313" key="8">
    <source>
        <dbReference type="EMBL" id="ABW29067.1"/>
    </source>
</evidence>
<dbReference type="Pfam" id="PF03601">
    <property type="entry name" value="Cons_hypoth698"/>
    <property type="match status" value="1"/>
</dbReference>
<feature type="transmembrane region" description="Helical" evidence="7">
    <location>
        <begin position="47"/>
        <end position="69"/>
    </location>
</feature>
<dbReference type="InterPro" id="IPR018383">
    <property type="entry name" value="UPF0324_pro"/>
</dbReference>
<dbReference type="STRING" id="329726.AM1_4086"/>
<evidence type="ECO:0000256" key="6">
    <source>
        <dbReference type="ARBA" id="ARBA00023136"/>
    </source>
</evidence>
<evidence type="ECO:0000256" key="1">
    <source>
        <dbReference type="ARBA" id="ARBA00004651"/>
    </source>
</evidence>
<evidence type="ECO:0000313" key="9">
    <source>
        <dbReference type="Proteomes" id="UP000000268"/>
    </source>
</evidence>
<evidence type="ECO:0000256" key="5">
    <source>
        <dbReference type="ARBA" id="ARBA00022989"/>
    </source>
</evidence>
<proteinExistence type="inferred from homology"/>
<sequence>MSSFQLLPTAWTETLTQGNKFLLTVSMVAMGLETKLHKFKEMGLRPLYLGAAAWLFISILSLTLVEAFYL</sequence>
<dbReference type="EMBL" id="CP000828">
    <property type="protein sequence ID" value="ABW29067.1"/>
    <property type="molecule type" value="Genomic_DNA"/>
</dbReference>
<dbReference type="HOGENOM" id="CLU_2748424_0_0_3"/>
<name>B0CAK1_ACAM1</name>
<dbReference type="Proteomes" id="UP000000268">
    <property type="component" value="Chromosome"/>
</dbReference>
<evidence type="ECO:0000256" key="4">
    <source>
        <dbReference type="ARBA" id="ARBA00022692"/>
    </source>
</evidence>
<evidence type="ECO:0000256" key="7">
    <source>
        <dbReference type="SAM" id="Phobius"/>
    </source>
</evidence>
<keyword evidence="6 7" id="KW-0472">Membrane</keyword>
<dbReference type="KEGG" id="amr:AM1_4086"/>
<keyword evidence="4 7" id="KW-0812">Transmembrane</keyword>
<gene>
    <name evidence="8" type="ordered locus">AM1_4086</name>
</gene>
<comment type="similarity">
    <text evidence="2">Belongs to the UPF0324 family.</text>
</comment>
<dbReference type="eggNOG" id="COG2855">
    <property type="taxonomic scope" value="Bacteria"/>
</dbReference>
<dbReference type="GO" id="GO:0005886">
    <property type="term" value="C:plasma membrane"/>
    <property type="evidence" value="ECO:0007669"/>
    <property type="project" value="UniProtKB-SubCell"/>
</dbReference>
<keyword evidence="3" id="KW-1003">Cell membrane</keyword>
<dbReference type="AlphaFoldDB" id="B0CAK1"/>
<protein>
    <submittedName>
        <fullName evidence="8">Membrane protein, putative</fullName>
    </submittedName>
</protein>
<comment type="subcellular location">
    <subcellularLocation>
        <location evidence="1">Cell membrane</location>
        <topology evidence="1">Multi-pass membrane protein</topology>
    </subcellularLocation>
</comment>
<accession>B0CAK1</accession>